<dbReference type="RefSeq" id="WP_048595278.1">
    <property type="nucleotide sequence ID" value="NZ_CVLB01000002.1"/>
</dbReference>
<dbReference type="AlphaFoldDB" id="A0A0G4K8Y3"/>
<organism evidence="1 2">
    <name type="scientific">Brachyspira suanatina</name>
    <dbReference type="NCBI Taxonomy" id="381802"/>
    <lineage>
        <taxon>Bacteria</taxon>
        <taxon>Pseudomonadati</taxon>
        <taxon>Spirochaetota</taxon>
        <taxon>Spirochaetia</taxon>
        <taxon>Brachyspirales</taxon>
        <taxon>Brachyspiraceae</taxon>
        <taxon>Brachyspira</taxon>
    </lineage>
</organism>
<reference evidence="2" key="1">
    <citation type="submission" date="2015-04" db="EMBL/GenBank/DDBJ databases">
        <authorList>
            <person name="Mushtaq Mamoona"/>
        </authorList>
    </citation>
    <scope>NUCLEOTIDE SEQUENCE [LARGE SCALE GENOMIC DNA]</scope>
    <source>
        <strain evidence="2">AN4859/03</strain>
    </source>
</reference>
<sequence>MKEDVCGCFYCVSIFSYKLITDWIEDQNDLTAICPYCGIDSIIPKYYSYQLNKELLKEMREYFF</sequence>
<gene>
    <name evidence="1" type="ORF">BRSU_2089</name>
</gene>
<protein>
    <recommendedName>
        <fullName evidence="3">Cytoplasmic protein</fullName>
    </recommendedName>
</protein>
<name>A0A0G4K8Y3_9SPIR</name>
<dbReference type="EMBL" id="CVLB01000002">
    <property type="protein sequence ID" value="CRF34545.1"/>
    <property type="molecule type" value="Genomic_DNA"/>
</dbReference>
<accession>A0A0G4K8Y3</accession>
<evidence type="ECO:0008006" key="3">
    <source>
        <dbReference type="Google" id="ProtNLM"/>
    </source>
</evidence>
<keyword evidence="2" id="KW-1185">Reference proteome</keyword>
<dbReference type="OrthoDB" id="9800296at2"/>
<proteinExistence type="predicted"/>
<evidence type="ECO:0000313" key="1">
    <source>
        <dbReference type="EMBL" id="CRF34545.1"/>
    </source>
</evidence>
<evidence type="ECO:0000313" key="2">
    <source>
        <dbReference type="Proteomes" id="UP000043763"/>
    </source>
</evidence>
<dbReference type="Proteomes" id="UP000043763">
    <property type="component" value="Unassembled WGS sequence"/>
</dbReference>